<keyword evidence="6" id="KW-1185">Reference proteome</keyword>
<feature type="compositionally biased region" description="Basic and acidic residues" evidence="2">
    <location>
        <begin position="548"/>
        <end position="563"/>
    </location>
</feature>
<evidence type="ECO:0000256" key="3">
    <source>
        <dbReference type="SAM" id="Phobius"/>
    </source>
</evidence>
<dbReference type="EMBL" id="JBHLTG010000001">
    <property type="protein sequence ID" value="MFC0677010.1"/>
    <property type="molecule type" value="Genomic_DNA"/>
</dbReference>
<dbReference type="PROSITE" id="PS50293">
    <property type="entry name" value="TPR_REGION"/>
    <property type="match status" value="1"/>
</dbReference>
<dbReference type="PROSITE" id="PS50005">
    <property type="entry name" value="TPR"/>
    <property type="match status" value="1"/>
</dbReference>
<keyword evidence="3" id="KW-0472">Membrane</keyword>
<evidence type="ECO:0000256" key="1">
    <source>
        <dbReference type="PROSITE-ProRule" id="PRU00339"/>
    </source>
</evidence>
<dbReference type="PROSITE" id="PS50234">
    <property type="entry name" value="VWFA"/>
    <property type="match status" value="1"/>
</dbReference>
<dbReference type="RefSeq" id="WP_386664992.1">
    <property type="nucleotide sequence ID" value="NZ_JBHLTG010000001.1"/>
</dbReference>
<evidence type="ECO:0000259" key="4">
    <source>
        <dbReference type="PROSITE" id="PS50234"/>
    </source>
</evidence>
<dbReference type="SUPFAM" id="SSF53300">
    <property type="entry name" value="vWA-like"/>
    <property type="match status" value="1"/>
</dbReference>
<keyword evidence="1" id="KW-0802">TPR repeat</keyword>
<evidence type="ECO:0000313" key="6">
    <source>
        <dbReference type="Proteomes" id="UP001589896"/>
    </source>
</evidence>
<feature type="transmembrane region" description="Helical" evidence="3">
    <location>
        <begin position="61"/>
        <end position="82"/>
    </location>
</feature>
<dbReference type="SMART" id="SM00327">
    <property type="entry name" value="VWA"/>
    <property type="match status" value="1"/>
</dbReference>
<dbReference type="Proteomes" id="UP001589896">
    <property type="component" value="Unassembled WGS sequence"/>
</dbReference>
<feature type="region of interest" description="Disordered" evidence="2">
    <location>
        <begin position="425"/>
        <end position="563"/>
    </location>
</feature>
<dbReference type="InterPro" id="IPR002035">
    <property type="entry name" value="VWF_A"/>
</dbReference>
<dbReference type="PANTHER" id="PTHR22550">
    <property type="entry name" value="SPORE GERMINATION PROTEIN"/>
    <property type="match status" value="1"/>
</dbReference>
<evidence type="ECO:0000256" key="2">
    <source>
        <dbReference type="SAM" id="MobiDB-lite"/>
    </source>
</evidence>
<dbReference type="SUPFAM" id="SSF48452">
    <property type="entry name" value="TPR-like"/>
    <property type="match status" value="1"/>
</dbReference>
<dbReference type="InterPro" id="IPR011990">
    <property type="entry name" value="TPR-like_helical_dom_sf"/>
</dbReference>
<feature type="compositionally biased region" description="Low complexity" evidence="2">
    <location>
        <begin position="462"/>
        <end position="479"/>
    </location>
</feature>
<dbReference type="Gene3D" id="1.25.40.10">
    <property type="entry name" value="Tetratricopeptide repeat domain"/>
    <property type="match status" value="1"/>
</dbReference>
<feature type="compositionally biased region" description="Basic and acidic residues" evidence="2">
    <location>
        <begin position="451"/>
        <end position="460"/>
    </location>
</feature>
<dbReference type="Pfam" id="PF13519">
    <property type="entry name" value="VWA_2"/>
    <property type="match status" value="1"/>
</dbReference>
<keyword evidence="3" id="KW-0812">Transmembrane</keyword>
<sequence length="563" mass="61433">MIDPTALHLLRPQWLWALLALPLLAWLWQRRGRAHMPWQDAVDPHLLPRLIETPASRRSRLHGAIAALGYVLAVLALAGPSWRQVEQPLSQGGTPLVVAVDLSSETLATDLPPSRLAHVRAKLAQLLQARSSAPVGLVAYADDAFTVAPLTDDAANVGLFLDALAPDVMPVDGRRTDRAIERAVELLRRAGYPQGEIVLLTGDAEASAREAAASAARAGYRVSVLGLGTDAGALVRMRDRAIRQVRLEDQALRALARAGDGRYAPLQSDPGDLRELGLLDAGASPGSESRASAGRVWQDEGYWLLPPLMLLALFALRRRAGVLLVLLCVGLPWSQAEASSWWQRPDQAAYERLLAGNEAYRRGDFDRAAALYRGITMADAHYNRGNALAKSGEYRDAIAAYDEALKLQPGMADAIANRRAVLAAMKRQPPPAPKSGKQQGGKGNSQSDRGAQQKDGEGQRKQPPQSSPESSQSQPQPQSGDAREQQRQADAAQRERVQRALQQRKPQRSGEPVPGKAETPAEREQRIANEAWLRRVPDDPGGLLRAKFRLEHQRRQEQTEPTP</sequence>
<dbReference type="InterPro" id="IPR036465">
    <property type="entry name" value="vWFA_dom_sf"/>
</dbReference>
<protein>
    <submittedName>
        <fullName evidence="5">Tetratricopeptide repeat protein</fullName>
    </submittedName>
</protein>
<dbReference type="InterPro" id="IPR019734">
    <property type="entry name" value="TPR_rpt"/>
</dbReference>
<name>A0ABV6RJ48_9GAMM</name>
<accession>A0ABV6RJ48</accession>
<dbReference type="SMART" id="SM00028">
    <property type="entry name" value="TPR"/>
    <property type="match status" value="1"/>
</dbReference>
<gene>
    <name evidence="5" type="ORF">ACFFGH_03970</name>
</gene>
<dbReference type="Pfam" id="PF00515">
    <property type="entry name" value="TPR_1"/>
    <property type="match status" value="1"/>
</dbReference>
<organism evidence="5 6">
    <name type="scientific">Lysobacter korlensis</name>
    <dbReference type="NCBI Taxonomy" id="553636"/>
    <lineage>
        <taxon>Bacteria</taxon>
        <taxon>Pseudomonadati</taxon>
        <taxon>Pseudomonadota</taxon>
        <taxon>Gammaproteobacteria</taxon>
        <taxon>Lysobacterales</taxon>
        <taxon>Lysobacteraceae</taxon>
        <taxon>Lysobacter</taxon>
    </lineage>
</organism>
<dbReference type="Gene3D" id="3.40.50.410">
    <property type="entry name" value="von Willebrand factor, type A domain"/>
    <property type="match status" value="1"/>
</dbReference>
<feature type="domain" description="VWFA" evidence="4">
    <location>
        <begin position="95"/>
        <end position="282"/>
    </location>
</feature>
<feature type="repeat" description="TPR" evidence="1">
    <location>
        <begin position="378"/>
        <end position="411"/>
    </location>
</feature>
<comment type="caution">
    <text evidence="5">The sequence shown here is derived from an EMBL/GenBank/DDBJ whole genome shotgun (WGS) entry which is preliminary data.</text>
</comment>
<reference evidence="5 6" key="1">
    <citation type="submission" date="2024-09" db="EMBL/GenBank/DDBJ databases">
        <authorList>
            <person name="Sun Q."/>
            <person name="Mori K."/>
        </authorList>
    </citation>
    <scope>NUCLEOTIDE SEQUENCE [LARGE SCALE GENOMIC DNA]</scope>
    <source>
        <strain evidence="5 6">KCTC 23076</strain>
    </source>
</reference>
<feature type="transmembrane region" description="Helical" evidence="3">
    <location>
        <begin position="12"/>
        <end position="28"/>
    </location>
</feature>
<proteinExistence type="predicted"/>
<dbReference type="InterPro" id="IPR050768">
    <property type="entry name" value="UPF0353/GerABKA_families"/>
</dbReference>
<keyword evidence="3" id="KW-1133">Transmembrane helix</keyword>
<dbReference type="PANTHER" id="PTHR22550:SF14">
    <property type="entry name" value="VWFA DOMAIN-CONTAINING PROTEIN"/>
    <property type="match status" value="1"/>
</dbReference>
<evidence type="ECO:0000313" key="5">
    <source>
        <dbReference type="EMBL" id="MFC0677010.1"/>
    </source>
</evidence>
<feature type="compositionally biased region" description="Basic and acidic residues" evidence="2">
    <location>
        <begin position="519"/>
        <end position="538"/>
    </location>
</feature>
<feature type="compositionally biased region" description="Basic and acidic residues" evidence="2">
    <location>
        <begin position="481"/>
        <end position="498"/>
    </location>
</feature>